<dbReference type="InterPro" id="IPR010985">
    <property type="entry name" value="Ribbon_hlx_hlx"/>
</dbReference>
<dbReference type="AlphaFoldDB" id="A0A6F8YV27"/>
<reference evidence="1 2" key="2">
    <citation type="submission" date="2020-03" db="EMBL/GenBank/DDBJ databases">
        <authorList>
            <person name="Ichikawa N."/>
            <person name="Kimura A."/>
            <person name="Kitahashi Y."/>
            <person name="Uohara A."/>
        </authorList>
    </citation>
    <scope>NUCLEOTIDE SEQUENCE [LARGE SCALE GENOMIC DNA]</scope>
    <source>
        <strain evidence="1 2">NBRC 105367</strain>
    </source>
</reference>
<dbReference type="Pfam" id="PF17723">
    <property type="entry name" value="RHH_8"/>
    <property type="match status" value="1"/>
</dbReference>
<evidence type="ECO:0000313" key="1">
    <source>
        <dbReference type="EMBL" id="BCB89997.1"/>
    </source>
</evidence>
<proteinExistence type="predicted"/>
<name>A0A6F8YV27_9ACTN</name>
<dbReference type="SUPFAM" id="SSF47598">
    <property type="entry name" value="Ribbon-helix-helix"/>
    <property type="match status" value="1"/>
</dbReference>
<dbReference type="EMBL" id="AP022871">
    <property type="protein sequence ID" value="BCB89997.1"/>
    <property type="molecule type" value="Genomic_DNA"/>
</dbReference>
<reference evidence="1 2" key="1">
    <citation type="submission" date="2020-03" db="EMBL/GenBank/DDBJ databases">
        <title>Whole genome shotgun sequence of Phytohabitans suffuscus NBRC 105367.</title>
        <authorList>
            <person name="Komaki H."/>
            <person name="Tamura T."/>
        </authorList>
    </citation>
    <scope>NUCLEOTIDE SEQUENCE [LARGE SCALE GENOMIC DNA]</scope>
    <source>
        <strain evidence="1 2">NBRC 105367</strain>
    </source>
</reference>
<dbReference type="KEGG" id="psuu:Psuf_073100"/>
<dbReference type="Gene3D" id="1.10.1220.10">
    <property type="entry name" value="Met repressor-like"/>
    <property type="match status" value="1"/>
</dbReference>
<sequence>MPEPEKITINMNVVDLGKVDLLVSEGFYANRTDFIRTAIRNQLDRHEDEVKSSVRRWELAVGVIHYTRAELEELKAAGESLSISLTGLFSLANDVTPELAREVISSVRIIGVFRASRAVKDALADRMR</sequence>
<dbReference type="PANTHER" id="PTHR36215">
    <property type="entry name" value="BLL4998 PROTEIN"/>
    <property type="match status" value="1"/>
</dbReference>
<dbReference type="InterPro" id="IPR041088">
    <property type="entry name" value="RHH_8"/>
</dbReference>
<gene>
    <name evidence="1" type="ORF">Psuf_073100</name>
</gene>
<dbReference type="GO" id="GO:0006355">
    <property type="term" value="P:regulation of DNA-templated transcription"/>
    <property type="evidence" value="ECO:0007669"/>
    <property type="project" value="InterPro"/>
</dbReference>
<keyword evidence="2" id="KW-1185">Reference proteome</keyword>
<protein>
    <recommendedName>
        <fullName evidence="3">CopG family transcriptional regulator</fullName>
    </recommendedName>
</protein>
<dbReference type="InterPro" id="IPR013321">
    <property type="entry name" value="Arc_rbn_hlx_hlx"/>
</dbReference>
<dbReference type="CDD" id="cd22231">
    <property type="entry name" value="RHH_NikR_HicB-like"/>
    <property type="match status" value="1"/>
</dbReference>
<dbReference type="Proteomes" id="UP000503011">
    <property type="component" value="Chromosome"/>
</dbReference>
<organism evidence="1 2">
    <name type="scientific">Phytohabitans suffuscus</name>
    <dbReference type="NCBI Taxonomy" id="624315"/>
    <lineage>
        <taxon>Bacteria</taxon>
        <taxon>Bacillati</taxon>
        <taxon>Actinomycetota</taxon>
        <taxon>Actinomycetes</taxon>
        <taxon>Micromonosporales</taxon>
        <taxon>Micromonosporaceae</taxon>
    </lineage>
</organism>
<dbReference type="RefSeq" id="WP_173162077.1">
    <property type="nucleotide sequence ID" value="NZ_AP022871.1"/>
</dbReference>
<evidence type="ECO:0000313" key="2">
    <source>
        <dbReference type="Proteomes" id="UP000503011"/>
    </source>
</evidence>
<evidence type="ECO:0008006" key="3">
    <source>
        <dbReference type="Google" id="ProtNLM"/>
    </source>
</evidence>
<accession>A0A6F8YV27</accession>
<dbReference type="PANTHER" id="PTHR36215:SF1">
    <property type="entry name" value="BLL4998 PROTEIN"/>
    <property type="match status" value="1"/>
</dbReference>